<accession>A0A368XCU7</accession>
<organism evidence="2 3">
    <name type="scientific">Saliterribacillus persicus</name>
    <dbReference type="NCBI Taxonomy" id="930114"/>
    <lineage>
        <taxon>Bacteria</taxon>
        <taxon>Bacillati</taxon>
        <taxon>Bacillota</taxon>
        <taxon>Bacilli</taxon>
        <taxon>Bacillales</taxon>
        <taxon>Bacillaceae</taxon>
        <taxon>Saliterribacillus</taxon>
    </lineage>
</organism>
<dbReference type="EMBL" id="QPJJ01000012">
    <property type="protein sequence ID" value="RCW64828.1"/>
    <property type="molecule type" value="Genomic_DNA"/>
</dbReference>
<reference evidence="2 3" key="1">
    <citation type="submission" date="2018-07" db="EMBL/GenBank/DDBJ databases">
        <title>Genomic Encyclopedia of Type Strains, Phase IV (KMG-IV): sequencing the most valuable type-strain genomes for metagenomic binning, comparative biology and taxonomic classification.</title>
        <authorList>
            <person name="Goeker M."/>
        </authorList>
    </citation>
    <scope>NUCLEOTIDE SEQUENCE [LARGE SCALE GENOMIC DNA]</scope>
    <source>
        <strain evidence="2 3">DSM 27696</strain>
    </source>
</reference>
<evidence type="ECO:0000313" key="3">
    <source>
        <dbReference type="Proteomes" id="UP000252585"/>
    </source>
</evidence>
<keyword evidence="1" id="KW-0472">Membrane</keyword>
<dbReference type="RefSeq" id="WP_114353718.1">
    <property type="nucleotide sequence ID" value="NZ_QPJJ01000012.1"/>
</dbReference>
<gene>
    <name evidence="2" type="ORF">DFR57_1125</name>
</gene>
<feature type="transmembrane region" description="Helical" evidence="1">
    <location>
        <begin position="35"/>
        <end position="61"/>
    </location>
</feature>
<comment type="caution">
    <text evidence="2">The sequence shown here is derived from an EMBL/GenBank/DDBJ whole genome shotgun (WGS) entry which is preliminary data.</text>
</comment>
<dbReference type="Pfam" id="PF11118">
    <property type="entry name" value="DUF2627"/>
    <property type="match status" value="1"/>
</dbReference>
<name>A0A368XCU7_9BACI</name>
<keyword evidence="1" id="KW-0812">Transmembrane</keyword>
<keyword evidence="3" id="KW-1185">Reference proteome</keyword>
<protein>
    <submittedName>
        <fullName evidence="2">Uncharacterized protein DUF2627</fullName>
    </submittedName>
</protein>
<sequence>MRVIAFLLLLIPGIISTFGIKLMRDAFFGLLTPLFYHLIIQFIVGLLLFVGGLIFIGGFILHRDRKRRKTKGRFE</sequence>
<keyword evidence="1" id="KW-1133">Transmembrane helix</keyword>
<evidence type="ECO:0000256" key="1">
    <source>
        <dbReference type="SAM" id="Phobius"/>
    </source>
</evidence>
<dbReference type="OrthoDB" id="2989757at2"/>
<proteinExistence type="predicted"/>
<dbReference type="AlphaFoldDB" id="A0A368XCU7"/>
<dbReference type="Proteomes" id="UP000252585">
    <property type="component" value="Unassembled WGS sequence"/>
</dbReference>
<evidence type="ECO:0000313" key="2">
    <source>
        <dbReference type="EMBL" id="RCW64828.1"/>
    </source>
</evidence>
<dbReference type="InterPro" id="IPR020138">
    <property type="entry name" value="Uncharacterised_YqzF"/>
</dbReference>